<feature type="compositionally biased region" description="Low complexity" evidence="1">
    <location>
        <begin position="259"/>
        <end position="274"/>
    </location>
</feature>
<dbReference type="AlphaFoldDB" id="A0A5M3MUY3"/>
<sequence>MNEEYQTQEVFLKEIMKRTRGNPGWKLRPYTTGVILTKLNIWADNWTTTDFPSRIAKHIEPCPNPMVCTFKLWWNEPPFDKGPAVYGLGSRPMVRGHREHGAAADRQQDDVQIPDPSDEEEEAPRRPKKPSVKAKDVEGDVEMRAVSDEESEGVRPREVRKGQCLKEPEAATDNSKSESASTAKAPSAAPAQQAPLTLGGKSSKKTAKKAPPPGASSKAGSDASTDATALEDDTPAAPAKATKTKKQGAASQPEDASPSALAGGKSTAGSAKATQAATSGKDKGKAAAPVTSNAASNLFDEPVPDVQLTTPASSPLMDPPRGGSAIPIQPVGNLAPPISTWGPPDPKRMKDAATTAGEHLPPDYPFPKLRVPKRTPGPVRVDYEERMLLASTAMMEFIRDSKPEVKKATNSVAAMAEKVNLIYDMLKTLVPPAAEAGSAEAESIDAGANPVPADEGILRDISPVDLVSDTHAVNEST</sequence>
<gene>
    <name evidence="2" type="ORF">CONPUDRAFT_71608</name>
</gene>
<keyword evidence="3" id="KW-1185">Reference proteome</keyword>
<accession>A0A5M3MUY3</accession>
<feature type="compositionally biased region" description="Low complexity" evidence="1">
    <location>
        <begin position="177"/>
        <end position="201"/>
    </location>
</feature>
<name>A0A5M3MUY3_CONPW</name>
<proteinExistence type="predicted"/>
<feature type="compositionally biased region" description="Low complexity" evidence="1">
    <location>
        <begin position="215"/>
        <end position="228"/>
    </location>
</feature>
<evidence type="ECO:0000256" key="1">
    <source>
        <dbReference type="SAM" id="MobiDB-lite"/>
    </source>
</evidence>
<evidence type="ECO:0000313" key="3">
    <source>
        <dbReference type="Proteomes" id="UP000053558"/>
    </source>
</evidence>
<protein>
    <submittedName>
        <fullName evidence="2">Uncharacterized protein</fullName>
    </submittedName>
</protein>
<reference evidence="3" key="1">
    <citation type="journal article" date="2012" name="Science">
        <title>The Paleozoic origin of enzymatic lignin decomposition reconstructed from 31 fungal genomes.</title>
        <authorList>
            <person name="Floudas D."/>
            <person name="Binder M."/>
            <person name="Riley R."/>
            <person name="Barry K."/>
            <person name="Blanchette R.A."/>
            <person name="Henrissat B."/>
            <person name="Martinez A.T."/>
            <person name="Otillar R."/>
            <person name="Spatafora J.W."/>
            <person name="Yadav J.S."/>
            <person name="Aerts A."/>
            <person name="Benoit I."/>
            <person name="Boyd A."/>
            <person name="Carlson A."/>
            <person name="Copeland A."/>
            <person name="Coutinho P.M."/>
            <person name="de Vries R.P."/>
            <person name="Ferreira P."/>
            <person name="Findley K."/>
            <person name="Foster B."/>
            <person name="Gaskell J."/>
            <person name="Glotzer D."/>
            <person name="Gorecki P."/>
            <person name="Heitman J."/>
            <person name="Hesse C."/>
            <person name="Hori C."/>
            <person name="Igarashi K."/>
            <person name="Jurgens J.A."/>
            <person name="Kallen N."/>
            <person name="Kersten P."/>
            <person name="Kohler A."/>
            <person name="Kuees U."/>
            <person name="Kumar T.K.A."/>
            <person name="Kuo A."/>
            <person name="LaButti K."/>
            <person name="Larrondo L.F."/>
            <person name="Lindquist E."/>
            <person name="Ling A."/>
            <person name="Lombard V."/>
            <person name="Lucas S."/>
            <person name="Lundell T."/>
            <person name="Martin R."/>
            <person name="McLaughlin D.J."/>
            <person name="Morgenstern I."/>
            <person name="Morin E."/>
            <person name="Murat C."/>
            <person name="Nagy L.G."/>
            <person name="Nolan M."/>
            <person name="Ohm R.A."/>
            <person name="Patyshakuliyeva A."/>
            <person name="Rokas A."/>
            <person name="Ruiz-Duenas F.J."/>
            <person name="Sabat G."/>
            <person name="Salamov A."/>
            <person name="Samejima M."/>
            <person name="Schmutz J."/>
            <person name="Slot J.C."/>
            <person name="St John F."/>
            <person name="Stenlid J."/>
            <person name="Sun H."/>
            <person name="Sun S."/>
            <person name="Syed K."/>
            <person name="Tsang A."/>
            <person name="Wiebenga A."/>
            <person name="Young D."/>
            <person name="Pisabarro A."/>
            <person name="Eastwood D.C."/>
            <person name="Martin F."/>
            <person name="Cullen D."/>
            <person name="Grigoriev I.V."/>
            <person name="Hibbett D.S."/>
        </authorList>
    </citation>
    <scope>NUCLEOTIDE SEQUENCE [LARGE SCALE GENOMIC DNA]</scope>
    <source>
        <strain evidence="3">RWD-64-598 SS2</strain>
    </source>
</reference>
<feature type="region of interest" description="Disordered" evidence="1">
    <location>
        <begin position="97"/>
        <end position="371"/>
    </location>
</feature>
<feature type="compositionally biased region" description="Basic and acidic residues" evidence="1">
    <location>
        <begin position="133"/>
        <end position="169"/>
    </location>
</feature>
<comment type="caution">
    <text evidence="2">The sequence shown here is derived from an EMBL/GenBank/DDBJ whole genome shotgun (WGS) entry which is preliminary data.</text>
</comment>
<feature type="compositionally biased region" description="Basic and acidic residues" evidence="1">
    <location>
        <begin position="99"/>
        <end position="109"/>
    </location>
</feature>
<dbReference type="RefSeq" id="XP_007766441.1">
    <property type="nucleotide sequence ID" value="XM_007768251.1"/>
</dbReference>
<organism evidence="2 3">
    <name type="scientific">Coniophora puteana (strain RWD-64-598)</name>
    <name type="common">Brown rot fungus</name>
    <dbReference type="NCBI Taxonomy" id="741705"/>
    <lineage>
        <taxon>Eukaryota</taxon>
        <taxon>Fungi</taxon>
        <taxon>Dikarya</taxon>
        <taxon>Basidiomycota</taxon>
        <taxon>Agaricomycotina</taxon>
        <taxon>Agaricomycetes</taxon>
        <taxon>Agaricomycetidae</taxon>
        <taxon>Boletales</taxon>
        <taxon>Coniophorineae</taxon>
        <taxon>Coniophoraceae</taxon>
        <taxon>Coniophora</taxon>
    </lineage>
</organism>
<evidence type="ECO:0000313" key="2">
    <source>
        <dbReference type="EMBL" id="EIW82949.1"/>
    </source>
</evidence>
<dbReference type="Proteomes" id="UP000053558">
    <property type="component" value="Unassembled WGS sequence"/>
</dbReference>
<dbReference type="GeneID" id="19208941"/>
<dbReference type="EMBL" id="JH711576">
    <property type="protein sequence ID" value="EIW82949.1"/>
    <property type="molecule type" value="Genomic_DNA"/>
</dbReference>
<dbReference type="KEGG" id="cput:CONPUDRAFT_71608"/>